<dbReference type="InterPro" id="IPR047641">
    <property type="entry name" value="ABC_transpr_MalK/UgpC-like"/>
</dbReference>
<evidence type="ECO:0000259" key="7">
    <source>
        <dbReference type="PROSITE" id="PS50893"/>
    </source>
</evidence>
<dbReference type="GO" id="GO:0055052">
    <property type="term" value="C:ATP-binding cassette (ABC) transporter complex, substrate-binding subunit-containing"/>
    <property type="evidence" value="ECO:0007669"/>
    <property type="project" value="TreeGrafter"/>
</dbReference>
<dbReference type="GO" id="GO:0140359">
    <property type="term" value="F:ABC-type transporter activity"/>
    <property type="evidence" value="ECO:0007669"/>
    <property type="project" value="UniProtKB-ARBA"/>
</dbReference>
<keyword evidence="5" id="KW-1278">Translocase</keyword>
<dbReference type="SMART" id="SM00382">
    <property type="entry name" value="AAA"/>
    <property type="match status" value="1"/>
</dbReference>
<dbReference type="AlphaFoldDB" id="A0AA42WDJ7"/>
<evidence type="ECO:0000256" key="3">
    <source>
        <dbReference type="ARBA" id="ARBA00022741"/>
    </source>
</evidence>
<dbReference type="RefSeq" id="WP_006224483.1">
    <property type="nucleotide sequence ID" value="NZ_ALJE01000013.1"/>
</dbReference>
<dbReference type="PANTHER" id="PTHR43875">
    <property type="entry name" value="MALTODEXTRIN IMPORT ATP-BINDING PROTEIN MSMX"/>
    <property type="match status" value="1"/>
</dbReference>
<gene>
    <name evidence="8" type="ORF">N5K24_14640</name>
</gene>
<dbReference type="InterPro" id="IPR003439">
    <property type="entry name" value="ABC_transporter-like_ATP-bd"/>
</dbReference>
<comment type="caution">
    <text evidence="8">The sequence shown here is derived from an EMBL/GenBank/DDBJ whole genome shotgun (WGS) entry which is preliminary data.</text>
</comment>
<dbReference type="PROSITE" id="PS50893">
    <property type="entry name" value="ABC_TRANSPORTER_2"/>
    <property type="match status" value="1"/>
</dbReference>
<dbReference type="InterPro" id="IPR008995">
    <property type="entry name" value="Mo/tungstate-bd_C_term_dom"/>
</dbReference>
<dbReference type="Gene3D" id="2.40.50.140">
    <property type="entry name" value="Nucleic acid-binding proteins"/>
    <property type="match status" value="1"/>
</dbReference>
<keyword evidence="1" id="KW-0813">Transport</keyword>
<dbReference type="GO" id="GO:0016887">
    <property type="term" value="F:ATP hydrolysis activity"/>
    <property type="evidence" value="ECO:0007669"/>
    <property type="project" value="InterPro"/>
</dbReference>
<proteinExistence type="predicted"/>
<evidence type="ECO:0000313" key="8">
    <source>
        <dbReference type="EMBL" id="MDH2051639.1"/>
    </source>
</evidence>
<dbReference type="InterPro" id="IPR017871">
    <property type="entry name" value="ABC_transporter-like_CS"/>
</dbReference>
<accession>A0AA42WDJ7</accession>
<dbReference type="SUPFAM" id="SSF50331">
    <property type="entry name" value="MOP-like"/>
    <property type="match status" value="1"/>
</dbReference>
<dbReference type="SUPFAM" id="SSF52540">
    <property type="entry name" value="P-loop containing nucleoside triphosphate hydrolases"/>
    <property type="match status" value="1"/>
</dbReference>
<dbReference type="Proteomes" id="UP001161276">
    <property type="component" value="Unassembled WGS sequence"/>
</dbReference>
<dbReference type="PANTHER" id="PTHR43875:SF15">
    <property type="entry name" value="TREHALOSE IMPORT ATP-BINDING PROTEIN SUGC"/>
    <property type="match status" value="1"/>
</dbReference>
<dbReference type="FunFam" id="3.40.50.300:FF:000042">
    <property type="entry name" value="Maltose/maltodextrin ABC transporter, ATP-binding protein"/>
    <property type="match status" value="1"/>
</dbReference>
<dbReference type="Pfam" id="PF08402">
    <property type="entry name" value="TOBE_2"/>
    <property type="match status" value="1"/>
</dbReference>
<dbReference type="InterPro" id="IPR012340">
    <property type="entry name" value="NA-bd_OB-fold"/>
</dbReference>
<dbReference type="InterPro" id="IPR027417">
    <property type="entry name" value="P-loop_NTPase"/>
</dbReference>
<protein>
    <submittedName>
        <fullName evidence="8">ABC transporter ATP-binding protein</fullName>
    </submittedName>
</protein>
<evidence type="ECO:0000256" key="5">
    <source>
        <dbReference type="ARBA" id="ARBA00022967"/>
    </source>
</evidence>
<keyword evidence="3" id="KW-0547">Nucleotide-binding</keyword>
<evidence type="ECO:0000256" key="2">
    <source>
        <dbReference type="ARBA" id="ARBA00022475"/>
    </source>
</evidence>
<feature type="domain" description="ABC transporter" evidence="7">
    <location>
        <begin position="4"/>
        <end position="234"/>
    </location>
</feature>
<keyword evidence="6" id="KW-0472">Membrane</keyword>
<dbReference type="InterPro" id="IPR013611">
    <property type="entry name" value="Transp-assoc_OB_typ2"/>
</dbReference>
<dbReference type="InterPro" id="IPR003593">
    <property type="entry name" value="AAA+_ATPase"/>
</dbReference>
<keyword evidence="4 8" id="KW-0067">ATP-binding</keyword>
<name>A0AA42WDJ7_9BURK</name>
<evidence type="ECO:0000256" key="4">
    <source>
        <dbReference type="ARBA" id="ARBA00022840"/>
    </source>
</evidence>
<evidence type="ECO:0000256" key="6">
    <source>
        <dbReference type="ARBA" id="ARBA00023136"/>
    </source>
</evidence>
<reference evidence="8" key="1">
    <citation type="submission" date="2022-09" db="EMBL/GenBank/DDBJ databases">
        <title>Intensive care unit water sources are persistently colonized with multi-drug resistant bacteria and are the site of extensive horizontal gene transfer of antibiotic resistance genes.</title>
        <authorList>
            <person name="Diorio-Toth L."/>
        </authorList>
    </citation>
    <scope>NUCLEOTIDE SEQUENCE</scope>
    <source>
        <strain evidence="8">GD03676</strain>
    </source>
</reference>
<evidence type="ECO:0000256" key="1">
    <source>
        <dbReference type="ARBA" id="ARBA00022448"/>
    </source>
</evidence>
<evidence type="ECO:0000313" key="9">
    <source>
        <dbReference type="Proteomes" id="UP001161276"/>
    </source>
</evidence>
<dbReference type="Pfam" id="PF00005">
    <property type="entry name" value="ABC_tran"/>
    <property type="match status" value="1"/>
</dbReference>
<sequence>MSSIVLDNLTKQYGGAAAIHGVSFTVPAGSFTVLLGPSGCGKSTTLRMIAGLDTPTSGTIRIGDRDVTDLPPAKRRISMVFQSYALFPHLSVRENILFGLRVRKEPARDFDRRLQRVAGLLGLGHLLDRKPSQLSGGQQQRVALGRAVISEAPVCLMDEPLSNLDAQLRHEMRREIRALQQDLGITMVYVTHDQTEAMSMADQVVLLRGGQIEQHDTPDGLYARPASEFAARFIGTPPMNLIGVTTLQGATVIAGTQGPAIAGAPAGAVKLGVRPEHIRIDDSGIAATVESVEYFGADSIVVCRVGDTSGVAVRVGGHLRARAGEALRLSWQDGQQHFFAADSAVINTVGR</sequence>
<dbReference type="EMBL" id="JAOCKG010000005">
    <property type="protein sequence ID" value="MDH2051639.1"/>
    <property type="molecule type" value="Genomic_DNA"/>
</dbReference>
<keyword evidence="2" id="KW-1003">Cell membrane</keyword>
<dbReference type="PROSITE" id="PS00211">
    <property type="entry name" value="ABC_TRANSPORTER_1"/>
    <property type="match status" value="1"/>
</dbReference>
<organism evidence="8 9">
    <name type="scientific">Achromobacter marplatensis</name>
    <dbReference type="NCBI Taxonomy" id="470868"/>
    <lineage>
        <taxon>Bacteria</taxon>
        <taxon>Pseudomonadati</taxon>
        <taxon>Pseudomonadota</taxon>
        <taxon>Betaproteobacteria</taxon>
        <taxon>Burkholderiales</taxon>
        <taxon>Alcaligenaceae</taxon>
        <taxon>Achromobacter</taxon>
    </lineage>
</organism>
<dbReference type="Gene3D" id="3.40.50.300">
    <property type="entry name" value="P-loop containing nucleotide triphosphate hydrolases"/>
    <property type="match status" value="1"/>
</dbReference>
<dbReference type="GO" id="GO:0005524">
    <property type="term" value="F:ATP binding"/>
    <property type="evidence" value="ECO:0007669"/>
    <property type="project" value="UniProtKB-KW"/>
</dbReference>